<comment type="caution">
    <text evidence="2">The sequence shown here is derived from an EMBL/GenBank/DDBJ whole genome shotgun (WGS) entry which is preliminary data.</text>
</comment>
<dbReference type="EMBL" id="BHYK01000012">
    <property type="protein sequence ID" value="GCD10741.1"/>
    <property type="molecule type" value="Genomic_DNA"/>
</dbReference>
<evidence type="ECO:0000313" key="3">
    <source>
        <dbReference type="Proteomes" id="UP000287872"/>
    </source>
</evidence>
<feature type="domain" description="Methyltransferase type 11" evidence="1">
    <location>
        <begin position="17"/>
        <end position="112"/>
    </location>
</feature>
<dbReference type="RefSeq" id="WP_125001912.1">
    <property type="nucleotide sequence ID" value="NZ_BHYK01000012.1"/>
</dbReference>
<name>A0A401UMK3_9CLOT</name>
<dbReference type="Pfam" id="PF08241">
    <property type="entry name" value="Methyltransf_11"/>
    <property type="match status" value="1"/>
</dbReference>
<evidence type="ECO:0000259" key="1">
    <source>
        <dbReference type="Pfam" id="PF08241"/>
    </source>
</evidence>
<dbReference type="Proteomes" id="UP000287872">
    <property type="component" value="Unassembled WGS sequence"/>
</dbReference>
<protein>
    <recommendedName>
        <fullName evidence="1">Methyltransferase type 11 domain-containing protein</fullName>
    </recommendedName>
</protein>
<gene>
    <name evidence="2" type="ORF">Ctaglu_23640</name>
</gene>
<dbReference type="OrthoDB" id="9808140at2"/>
<dbReference type="CDD" id="cd02440">
    <property type="entry name" value="AdoMet_MTases"/>
    <property type="match status" value="1"/>
</dbReference>
<dbReference type="InterPro" id="IPR013216">
    <property type="entry name" value="Methyltransf_11"/>
</dbReference>
<keyword evidence="3" id="KW-1185">Reference proteome</keyword>
<organism evidence="2 3">
    <name type="scientific">Clostridium tagluense</name>
    <dbReference type="NCBI Taxonomy" id="360422"/>
    <lineage>
        <taxon>Bacteria</taxon>
        <taxon>Bacillati</taxon>
        <taxon>Bacillota</taxon>
        <taxon>Clostridia</taxon>
        <taxon>Eubacteriales</taxon>
        <taxon>Clostridiaceae</taxon>
        <taxon>Clostridium</taxon>
    </lineage>
</organism>
<sequence length="236" mass="27383">MEKLKGVLNNIYGCKVLDVGTGRGEFIDLLKENLKDYTEIIGIDMNAITLEKAIERFKDENIDFIKMDAENLNFEDNTFDTVCISNAIHHLPNIQKVLNEMKRVLKPGGYFLLLEMFCDNQNETQLTYVYFHHFIAEIQTLIGGYHNKTLKKQEILDIANSLTLEKLIYFECNYEEDNPMSDEELKGMHKAVDDYVEKTKDFPQYESYKNQGQIIKERLLNIGVSLATELFIMGNK</sequence>
<dbReference type="PANTHER" id="PTHR43591">
    <property type="entry name" value="METHYLTRANSFERASE"/>
    <property type="match status" value="1"/>
</dbReference>
<proteinExistence type="predicted"/>
<dbReference type="InterPro" id="IPR029063">
    <property type="entry name" value="SAM-dependent_MTases_sf"/>
</dbReference>
<dbReference type="GO" id="GO:0008757">
    <property type="term" value="F:S-adenosylmethionine-dependent methyltransferase activity"/>
    <property type="evidence" value="ECO:0007669"/>
    <property type="project" value="InterPro"/>
</dbReference>
<evidence type="ECO:0000313" key="2">
    <source>
        <dbReference type="EMBL" id="GCD10741.1"/>
    </source>
</evidence>
<dbReference type="AlphaFoldDB" id="A0A401UMK3"/>
<accession>A0A401UMK3</accession>
<dbReference type="SUPFAM" id="SSF53335">
    <property type="entry name" value="S-adenosyl-L-methionine-dependent methyltransferases"/>
    <property type="match status" value="1"/>
</dbReference>
<reference evidence="2 3" key="1">
    <citation type="submission" date="2018-11" db="EMBL/GenBank/DDBJ databases">
        <title>Genome sequencing and assembly of Clostridium tagluense strain A121.</title>
        <authorList>
            <person name="Murakami T."/>
            <person name="Segawa T."/>
            <person name="Shcherbakova V.A."/>
            <person name="Mori H."/>
            <person name="Yoshimura Y."/>
        </authorList>
    </citation>
    <scope>NUCLEOTIDE SEQUENCE [LARGE SCALE GENOMIC DNA]</scope>
    <source>
        <strain evidence="2 3">A121</strain>
    </source>
</reference>
<dbReference type="PANTHER" id="PTHR43591:SF24">
    <property type="entry name" value="2-METHOXY-6-POLYPRENYL-1,4-BENZOQUINOL METHYLASE, MITOCHONDRIAL"/>
    <property type="match status" value="1"/>
</dbReference>
<dbReference type="Gene3D" id="3.40.50.150">
    <property type="entry name" value="Vaccinia Virus protein VP39"/>
    <property type="match status" value="1"/>
</dbReference>